<organism evidence="4 5">
    <name type="scientific">Penicillium frequentans</name>
    <dbReference type="NCBI Taxonomy" id="3151616"/>
    <lineage>
        <taxon>Eukaryota</taxon>
        <taxon>Fungi</taxon>
        <taxon>Dikarya</taxon>
        <taxon>Ascomycota</taxon>
        <taxon>Pezizomycotina</taxon>
        <taxon>Eurotiomycetes</taxon>
        <taxon>Eurotiomycetidae</taxon>
        <taxon>Eurotiales</taxon>
        <taxon>Aspergillaceae</taxon>
        <taxon>Penicillium</taxon>
    </lineage>
</organism>
<dbReference type="AlphaFoldDB" id="A0AAD6CL68"/>
<dbReference type="GO" id="GO:0006886">
    <property type="term" value="P:intracellular protein transport"/>
    <property type="evidence" value="ECO:0007669"/>
    <property type="project" value="TreeGrafter"/>
</dbReference>
<evidence type="ECO:0000256" key="3">
    <source>
        <dbReference type="PIRSR" id="PIRSR606689-1"/>
    </source>
</evidence>
<name>A0AAD6CL68_9EURO</name>
<dbReference type="PANTHER" id="PTHR45909">
    <property type="entry name" value="ADP-RIBOSYLATION FACTOR-RELATED PROTEIN 1"/>
    <property type="match status" value="1"/>
</dbReference>
<dbReference type="GO" id="GO:0034067">
    <property type="term" value="P:protein localization to Golgi apparatus"/>
    <property type="evidence" value="ECO:0007669"/>
    <property type="project" value="TreeGrafter"/>
</dbReference>
<evidence type="ECO:0000313" key="4">
    <source>
        <dbReference type="EMBL" id="KAJ5525504.1"/>
    </source>
</evidence>
<dbReference type="GO" id="GO:0043001">
    <property type="term" value="P:Golgi to plasma membrane protein transport"/>
    <property type="evidence" value="ECO:0007669"/>
    <property type="project" value="TreeGrafter"/>
</dbReference>
<reference evidence="4 5" key="1">
    <citation type="journal article" date="2023" name="IMA Fungus">
        <title>Comparative genomic study of the Penicillium genus elucidates a diverse pangenome and 15 lateral gene transfer events.</title>
        <authorList>
            <person name="Petersen C."/>
            <person name="Sorensen T."/>
            <person name="Nielsen M.R."/>
            <person name="Sondergaard T.E."/>
            <person name="Sorensen J.L."/>
            <person name="Fitzpatrick D.A."/>
            <person name="Frisvad J.C."/>
            <person name="Nielsen K.L."/>
        </authorList>
    </citation>
    <scope>NUCLEOTIDE SEQUENCE [LARGE SCALE GENOMIC DNA]</scope>
    <source>
        <strain evidence="4 5">IBT 35679</strain>
    </source>
</reference>
<proteinExistence type="predicted"/>
<dbReference type="GO" id="GO:0003924">
    <property type="term" value="F:GTPase activity"/>
    <property type="evidence" value="ECO:0007669"/>
    <property type="project" value="InterPro"/>
</dbReference>
<dbReference type="SUPFAM" id="SSF52540">
    <property type="entry name" value="P-loop containing nucleoside triphosphate hydrolases"/>
    <property type="match status" value="1"/>
</dbReference>
<dbReference type="GO" id="GO:0005794">
    <property type="term" value="C:Golgi apparatus"/>
    <property type="evidence" value="ECO:0007669"/>
    <property type="project" value="TreeGrafter"/>
</dbReference>
<dbReference type="InterPro" id="IPR024156">
    <property type="entry name" value="Small_GTPase_ARF"/>
</dbReference>
<keyword evidence="1 3" id="KW-0547">Nucleotide-binding</keyword>
<dbReference type="Gene3D" id="3.40.50.300">
    <property type="entry name" value="P-loop containing nucleotide triphosphate hydrolases"/>
    <property type="match status" value="1"/>
</dbReference>
<evidence type="ECO:0008006" key="6">
    <source>
        <dbReference type="Google" id="ProtNLM"/>
    </source>
</evidence>
<keyword evidence="5" id="KW-1185">Reference proteome</keyword>
<sequence length="214" mass="24622">MAAPTYKIAILGYEGAGKQSLLRGLTDKGAPIKTHRNLACRYPDKVKVHIGYHTRLNITFVASDIGYSEPPNWKVFRRDFYKDADAAIWVVNSRSKGDFYESPDWIAEEMTVKERKRVDEQILKRRRDGTDVSAEEARIAKMTPLKFDEVPWLVLLNQRDCEDQCSLEEVLEAMKLEEVGMKEFRVVEGSVLKWEGIDEGIEWLVGQLRDPRTS</sequence>
<evidence type="ECO:0000313" key="5">
    <source>
        <dbReference type="Proteomes" id="UP001220324"/>
    </source>
</evidence>
<dbReference type="GO" id="GO:0005525">
    <property type="term" value="F:GTP binding"/>
    <property type="evidence" value="ECO:0007669"/>
    <property type="project" value="UniProtKB-KW"/>
</dbReference>
<dbReference type="EMBL" id="JAQIZZ010000008">
    <property type="protein sequence ID" value="KAJ5525504.1"/>
    <property type="molecule type" value="Genomic_DNA"/>
</dbReference>
<accession>A0AAD6CL68</accession>
<keyword evidence="2 3" id="KW-0342">GTP-binding</keyword>
<dbReference type="PANTHER" id="PTHR45909:SF1">
    <property type="entry name" value="ADP-RIBOSYLATION FACTOR-RELATED PROTEIN 1"/>
    <property type="match status" value="1"/>
</dbReference>
<dbReference type="Pfam" id="PF00025">
    <property type="entry name" value="Arf"/>
    <property type="match status" value="1"/>
</dbReference>
<evidence type="ECO:0000256" key="2">
    <source>
        <dbReference type="ARBA" id="ARBA00023134"/>
    </source>
</evidence>
<comment type="caution">
    <text evidence="4">The sequence shown here is derived from an EMBL/GenBank/DDBJ whole genome shotgun (WGS) entry which is preliminary data.</text>
</comment>
<dbReference type="InterPro" id="IPR027417">
    <property type="entry name" value="P-loop_NTPase"/>
</dbReference>
<dbReference type="InterPro" id="IPR006689">
    <property type="entry name" value="Small_GTPase_ARF/SAR"/>
</dbReference>
<dbReference type="Proteomes" id="UP001220324">
    <property type="component" value="Unassembled WGS sequence"/>
</dbReference>
<evidence type="ECO:0000256" key="1">
    <source>
        <dbReference type="ARBA" id="ARBA00022741"/>
    </source>
</evidence>
<gene>
    <name evidence="4" type="ORF">N7494_012154</name>
</gene>
<protein>
    <recommendedName>
        <fullName evidence="6">P-loop containing nucleoside triphosphate hydrolase protein</fullName>
    </recommendedName>
</protein>
<feature type="binding site" evidence="3">
    <location>
        <begin position="157"/>
        <end position="160"/>
    </location>
    <ligand>
        <name>GTP</name>
        <dbReference type="ChEBI" id="CHEBI:37565"/>
    </ligand>
</feature>